<evidence type="ECO:0000256" key="1">
    <source>
        <dbReference type="SAM" id="Coils"/>
    </source>
</evidence>
<evidence type="ECO:0000313" key="4">
    <source>
        <dbReference type="Proteomes" id="UP000054560"/>
    </source>
</evidence>
<proteinExistence type="predicted"/>
<dbReference type="GeneID" id="25900613"/>
<feature type="region of interest" description="Disordered" evidence="2">
    <location>
        <begin position="53"/>
        <end position="74"/>
    </location>
</feature>
<protein>
    <submittedName>
        <fullName evidence="3">Uncharacterized protein</fullName>
    </submittedName>
</protein>
<dbReference type="Proteomes" id="UP000054560">
    <property type="component" value="Unassembled WGS sequence"/>
</dbReference>
<evidence type="ECO:0000313" key="3">
    <source>
        <dbReference type="EMBL" id="KNC87852.1"/>
    </source>
</evidence>
<accession>A0A0L0GFP9</accession>
<feature type="coiled-coil region" evidence="1">
    <location>
        <begin position="7"/>
        <end position="34"/>
    </location>
</feature>
<gene>
    <name evidence="3" type="ORF">SARC_00109</name>
</gene>
<reference evidence="3 4" key="1">
    <citation type="submission" date="2011-02" db="EMBL/GenBank/DDBJ databases">
        <title>The Genome Sequence of Sphaeroforma arctica JP610.</title>
        <authorList>
            <consortium name="The Broad Institute Genome Sequencing Platform"/>
            <person name="Russ C."/>
            <person name="Cuomo C."/>
            <person name="Young S.K."/>
            <person name="Zeng Q."/>
            <person name="Gargeya S."/>
            <person name="Alvarado L."/>
            <person name="Berlin A."/>
            <person name="Chapman S.B."/>
            <person name="Chen Z."/>
            <person name="Freedman E."/>
            <person name="Gellesch M."/>
            <person name="Goldberg J."/>
            <person name="Griggs A."/>
            <person name="Gujja S."/>
            <person name="Heilman E."/>
            <person name="Heiman D."/>
            <person name="Howarth C."/>
            <person name="Mehta T."/>
            <person name="Neiman D."/>
            <person name="Pearson M."/>
            <person name="Roberts A."/>
            <person name="Saif S."/>
            <person name="Shea T."/>
            <person name="Shenoy N."/>
            <person name="Sisk P."/>
            <person name="Stolte C."/>
            <person name="Sykes S."/>
            <person name="White J."/>
            <person name="Yandava C."/>
            <person name="Burger G."/>
            <person name="Gray M.W."/>
            <person name="Holland P.W.H."/>
            <person name="King N."/>
            <person name="Lang F.B.F."/>
            <person name="Roger A.J."/>
            <person name="Ruiz-Trillo I."/>
            <person name="Haas B."/>
            <person name="Nusbaum C."/>
            <person name="Birren B."/>
        </authorList>
    </citation>
    <scope>NUCLEOTIDE SEQUENCE [LARGE SCALE GENOMIC DNA]</scope>
    <source>
        <strain evidence="3 4">JP610</strain>
    </source>
</reference>
<dbReference type="AlphaFoldDB" id="A0A0L0GFP9"/>
<dbReference type="RefSeq" id="XP_014161754.1">
    <property type="nucleotide sequence ID" value="XM_014306279.1"/>
</dbReference>
<feature type="compositionally biased region" description="Polar residues" evidence="2">
    <location>
        <begin position="124"/>
        <end position="136"/>
    </location>
</feature>
<feature type="region of interest" description="Disordered" evidence="2">
    <location>
        <begin position="115"/>
        <end position="136"/>
    </location>
</feature>
<sequence length="136" mass="15270">MSAVEPLQEKIDAHRELTERNEALQQELKAATTSFTNAAMDEAVMRTLISEWTAKAGNPNEPPPKQPRDISDIRQATSVMRDLYRYRSERLYFGLVQNLREEEGAPLAQIRGTIKELEHEKSPGSGNASTRRTSGS</sequence>
<dbReference type="EMBL" id="KQ241598">
    <property type="protein sequence ID" value="KNC87852.1"/>
    <property type="molecule type" value="Genomic_DNA"/>
</dbReference>
<keyword evidence="4" id="KW-1185">Reference proteome</keyword>
<organism evidence="3 4">
    <name type="scientific">Sphaeroforma arctica JP610</name>
    <dbReference type="NCBI Taxonomy" id="667725"/>
    <lineage>
        <taxon>Eukaryota</taxon>
        <taxon>Ichthyosporea</taxon>
        <taxon>Ichthyophonida</taxon>
        <taxon>Sphaeroforma</taxon>
    </lineage>
</organism>
<keyword evidence="1" id="KW-0175">Coiled coil</keyword>
<name>A0A0L0GFP9_9EUKA</name>
<evidence type="ECO:0000256" key="2">
    <source>
        <dbReference type="SAM" id="MobiDB-lite"/>
    </source>
</evidence>